<keyword evidence="17" id="KW-1133">Transmembrane helix</keyword>
<dbReference type="InterPro" id="IPR003406">
    <property type="entry name" value="Glyco_trans_14"/>
</dbReference>
<evidence type="ECO:0000256" key="7">
    <source>
        <dbReference type="ARBA" id="ARBA00022679"/>
    </source>
</evidence>
<dbReference type="InterPro" id="IPR001890">
    <property type="entry name" value="RNA-binding_CRM"/>
</dbReference>
<evidence type="ECO:0000256" key="5">
    <source>
        <dbReference type="ARBA" id="ARBA00022664"/>
    </source>
</evidence>
<evidence type="ECO:0000256" key="4">
    <source>
        <dbReference type="ARBA" id="ARBA00022640"/>
    </source>
</evidence>
<evidence type="ECO:0000256" key="14">
    <source>
        <dbReference type="ARBA" id="ARBA00023274"/>
    </source>
</evidence>
<evidence type="ECO:0000256" key="2">
    <source>
        <dbReference type="ARBA" id="ARBA00004606"/>
    </source>
</evidence>
<evidence type="ECO:0000256" key="11">
    <source>
        <dbReference type="ARBA" id="ARBA00023136"/>
    </source>
</evidence>
<dbReference type="InterPro" id="IPR035920">
    <property type="entry name" value="YhbY-like_sf"/>
</dbReference>
<dbReference type="SMART" id="SM01103">
    <property type="entry name" value="CRS1_YhbY"/>
    <property type="match status" value="3"/>
</dbReference>
<organism evidence="19 20">
    <name type="scientific">Brassica rapa subsp. trilocularis</name>
    <dbReference type="NCBI Taxonomy" id="1813537"/>
    <lineage>
        <taxon>Eukaryota</taxon>
        <taxon>Viridiplantae</taxon>
        <taxon>Streptophyta</taxon>
        <taxon>Embryophyta</taxon>
        <taxon>Tracheophyta</taxon>
        <taxon>Spermatophyta</taxon>
        <taxon>Magnoliopsida</taxon>
        <taxon>eudicotyledons</taxon>
        <taxon>Gunneridae</taxon>
        <taxon>Pentapetalae</taxon>
        <taxon>rosids</taxon>
        <taxon>malvids</taxon>
        <taxon>Brassicales</taxon>
        <taxon>Brassicaceae</taxon>
        <taxon>Brassiceae</taxon>
        <taxon>Brassica</taxon>
    </lineage>
</organism>
<sequence>MGIIDQKIKKGEEHLMISKPLRLILFQSGRHVLRSLFFVTGFLIGVFLYLQLKAFHMSTPKTEQPLWSTVLFHHSTMMEIKQDGGALPLAALWDKFFKGHEGFYSIYVHTNPSFQDSYPETSVFYSRRIPSQPVYWGTSSMVDAEKRLLANALLDESNQRFVLLSDSCIPLFDFTTIYDYLTGTNLSFIGSFDDPRKSGRGRYNPKMYPQINVTHWRKGSQWFSTTRELALHILADTFYYKIFDQHCKPPCYMDEHYIPTLIHMFHGEMSANRTLTWVDWSRVGPHPGRFIWPDITDEFLNRIRFTEECAYYGRDGENTTTSKCFLFARKFTEDTLEPLLRIYPLVLGLNQIRFKYCSNPNKTGMEPNRTKRLITEETVRLNRIYPSYRSVRASSKRLPLELKLLRTEHSKVQTLLMLTPLFVSARPLPSLTTISSLNPTQNPPHSAKAPNFNQFNENPKLPDNAIKVPTAPWMKGPIFLPPEELINTSHHQHKSIRKQNAEEKTFKALNRRESGVRGSKAMKKIVRSVEKLDDYGGEFESLGGVVEEDEKRRRRRMPWEREEEKFILRRRKKERVLTTADLILDEGLLKRLRLEASKMREWVNVRKAGVTETVVNDIRSVWEGNELAMVRFDVPLCRNMERAQEIIELKTGGLVVLSKKEFLVVYRGPPTSDSSVCVKEGEDEISSSLYVREGERLLNGLGPRYVDWWMRRPFPVDADLLPQVVDGYRTPSRRCPPNTRAKLSDQELTYLRNVAQALPFHFVLGRNHGLQGLASAILKLWEKCVIAKIAIKWGALNTNNEEMADELKHLTGGVLILRNKYLIILFRGKDFLSDEVADLVDDRERLLRRYQHFEETRRESDIEISEVVADGEQLEETSKTGTLLEFQELQRKFGDMEVRNLETEAEKAKLEKELKSQEHKLCILKSKIEKTTTELLKLNSLWKPSERDDDIEILTNEERECLRRIGLKMNSSLVLGRRGVFDGVMEGLHQHWKHREVAKVITMQKLFSRVVYTAKSLEAESNGVLISIEKLKEGHAILMYRGRNYKRPSSKLMAQNLLTKRKALQRSVLMQRLGSLKFFAYQRERAIEDLKLSLVKLQGSASELC</sequence>
<dbReference type="SUPFAM" id="SSF75471">
    <property type="entry name" value="YhbY-like"/>
    <property type="match status" value="3"/>
</dbReference>
<dbReference type="PANTHER" id="PTHR31846">
    <property type="entry name" value="CRS1 / YHBY (CRM) DOMAIN-CONTAINING PROTEIN"/>
    <property type="match status" value="1"/>
</dbReference>
<evidence type="ECO:0000256" key="12">
    <source>
        <dbReference type="ARBA" id="ARBA00023180"/>
    </source>
</evidence>
<accession>A0ABQ7NCD1</accession>
<reference evidence="19 20" key="1">
    <citation type="submission" date="2021-03" db="EMBL/GenBank/DDBJ databases">
        <authorList>
            <person name="King G.J."/>
            <person name="Bancroft I."/>
            <person name="Baten A."/>
            <person name="Bloomfield J."/>
            <person name="Borpatragohain P."/>
            <person name="He Z."/>
            <person name="Irish N."/>
            <person name="Irwin J."/>
            <person name="Liu K."/>
            <person name="Mauleon R.P."/>
            <person name="Moore J."/>
            <person name="Morris R."/>
            <person name="Ostergaard L."/>
            <person name="Wang B."/>
            <person name="Wells R."/>
        </authorList>
    </citation>
    <scope>NUCLEOTIDE SEQUENCE [LARGE SCALE GENOMIC DNA]</scope>
    <source>
        <strain evidence="19">R-o-18</strain>
        <tissue evidence="19">Leaf</tissue>
    </source>
</reference>
<name>A0ABQ7NCD1_BRACM</name>
<evidence type="ECO:0000256" key="15">
    <source>
        <dbReference type="PROSITE-ProRule" id="PRU00626"/>
    </source>
</evidence>
<dbReference type="EMBL" id="JADBGQ010000002">
    <property type="protein sequence ID" value="KAG5408552.1"/>
    <property type="molecule type" value="Genomic_DNA"/>
</dbReference>
<dbReference type="Gene3D" id="3.30.110.60">
    <property type="entry name" value="YhbY-like"/>
    <property type="match status" value="3"/>
</dbReference>
<keyword evidence="9 15" id="KW-0694">RNA-binding</keyword>
<dbReference type="InterPro" id="IPR045278">
    <property type="entry name" value="CRS1/CFM2/CFM3"/>
</dbReference>
<keyword evidence="3" id="KW-0150">Chloroplast</keyword>
<evidence type="ECO:0000256" key="17">
    <source>
        <dbReference type="SAM" id="Phobius"/>
    </source>
</evidence>
<keyword evidence="12" id="KW-0325">Glycoprotein</keyword>
<evidence type="ECO:0000256" key="8">
    <source>
        <dbReference type="ARBA" id="ARBA00022737"/>
    </source>
</evidence>
<evidence type="ECO:0000256" key="9">
    <source>
        <dbReference type="ARBA" id="ARBA00022884"/>
    </source>
</evidence>
<keyword evidence="6" id="KW-0328">Glycosyltransferase</keyword>
<evidence type="ECO:0000313" key="20">
    <source>
        <dbReference type="Proteomes" id="UP000823674"/>
    </source>
</evidence>
<evidence type="ECO:0000256" key="6">
    <source>
        <dbReference type="ARBA" id="ARBA00022676"/>
    </source>
</evidence>
<feature type="coiled-coil region" evidence="16">
    <location>
        <begin position="829"/>
        <end position="856"/>
    </location>
</feature>
<keyword evidence="13" id="KW-0508">mRNA splicing</keyword>
<dbReference type="PANTHER" id="PTHR31846:SF10">
    <property type="entry name" value="CHLOROPLASTIC GROUP IIA INTRON SPLICING FACILITATOR CRS1, CHLOROPLASTIC"/>
    <property type="match status" value="1"/>
</dbReference>
<keyword evidence="14" id="KW-0687">Ribonucleoprotein</keyword>
<gene>
    <name evidence="19" type="primary">A02p007160.1_BraROA</name>
    <name evidence="19" type="ORF">IGI04_004871</name>
</gene>
<feature type="coiled-coil region" evidence="16">
    <location>
        <begin position="893"/>
        <end position="920"/>
    </location>
</feature>
<dbReference type="Proteomes" id="UP000823674">
    <property type="component" value="Chromosome A02"/>
</dbReference>
<keyword evidence="17" id="KW-0812">Transmembrane</keyword>
<evidence type="ECO:0000256" key="13">
    <source>
        <dbReference type="ARBA" id="ARBA00023187"/>
    </source>
</evidence>
<evidence type="ECO:0000256" key="10">
    <source>
        <dbReference type="ARBA" id="ARBA00022946"/>
    </source>
</evidence>
<keyword evidence="10" id="KW-0809">Transit peptide</keyword>
<dbReference type="Pfam" id="PF02485">
    <property type="entry name" value="Branch"/>
    <property type="match status" value="1"/>
</dbReference>
<evidence type="ECO:0000313" key="19">
    <source>
        <dbReference type="EMBL" id="KAG5408552.1"/>
    </source>
</evidence>
<feature type="domain" description="CRM" evidence="18">
    <location>
        <begin position="741"/>
        <end position="838"/>
    </location>
</feature>
<keyword evidence="11 17" id="KW-0472">Membrane</keyword>
<proteinExistence type="predicted"/>
<keyword evidence="20" id="KW-1185">Reference proteome</keyword>
<keyword evidence="8" id="KW-0677">Repeat</keyword>
<feature type="domain" description="CRM" evidence="18">
    <location>
        <begin position="952"/>
        <end position="1052"/>
    </location>
</feature>
<comment type="caution">
    <text evidence="19">The sequence shown here is derived from an EMBL/GenBank/DDBJ whole genome shotgun (WGS) entry which is preliminary data.</text>
</comment>
<evidence type="ECO:0000256" key="3">
    <source>
        <dbReference type="ARBA" id="ARBA00022528"/>
    </source>
</evidence>
<keyword evidence="5" id="KW-0507">mRNA processing</keyword>
<keyword evidence="7" id="KW-0808">Transferase</keyword>
<protein>
    <recommendedName>
        <fullName evidence="18">CRM domain-containing protein</fullName>
    </recommendedName>
</protein>
<dbReference type="Pfam" id="PF01985">
    <property type="entry name" value="CRS1_YhbY"/>
    <property type="match status" value="3"/>
</dbReference>
<comment type="subcellular location">
    <subcellularLocation>
        <location evidence="2">Membrane</location>
        <topology evidence="2">Single-pass type II membrane protein</topology>
    </subcellularLocation>
    <subcellularLocation>
        <location evidence="1">Plastid</location>
        <location evidence="1">Chloroplast</location>
    </subcellularLocation>
</comment>
<keyword evidence="16" id="KW-0175">Coiled coil</keyword>
<keyword evidence="4" id="KW-0934">Plastid</keyword>
<dbReference type="PROSITE" id="PS51295">
    <property type="entry name" value="CRM"/>
    <property type="match status" value="3"/>
</dbReference>
<evidence type="ECO:0000256" key="16">
    <source>
        <dbReference type="SAM" id="Coils"/>
    </source>
</evidence>
<evidence type="ECO:0000259" key="18">
    <source>
        <dbReference type="PROSITE" id="PS51295"/>
    </source>
</evidence>
<evidence type="ECO:0000256" key="1">
    <source>
        <dbReference type="ARBA" id="ARBA00004229"/>
    </source>
</evidence>
<feature type="transmembrane region" description="Helical" evidence="17">
    <location>
        <begin position="32"/>
        <end position="52"/>
    </location>
</feature>
<feature type="domain" description="CRM" evidence="18">
    <location>
        <begin position="582"/>
        <end position="678"/>
    </location>
</feature>